<accession>A0AAN8DKA9</accession>
<organism evidence="2 3">
    <name type="scientific">Champsocephalus gunnari</name>
    <name type="common">Mackerel icefish</name>
    <dbReference type="NCBI Taxonomy" id="52237"/>
    <lineage>
        <taxon>Eukaryota</taxon>
        <taxon>Metazoa</taxon>
        <taxon>Chordata</taxon>
        <taxon>Craniata</taxon>
        <taxon>Vertebrata</taxon>
        <taxon>Euteleostomi</taxon>
        <taxon>Actinopterygii</taxon>
        <taxon>Neopterygii</taxon>
        <taxon>Teleostei</taxon>
        <taxon>Neoteleostei</taxon>
        <taxon>Acanthomorphata</taxon>
        <taxon>Eupercaria</taxon>
        <taxon>Perciformes</taxon>
        <taxon>Notothenioidei</taxon>
        <taxon>Channichthyidae</taxon>
        <taxon>Champsocephalus</taxon>
    </lineage>
</organism>
<feature type="region of interest" description="Disordered" evidence="1">
    <location>
        <begin position="1"/>
        <end position="32"/>
    </location>
</feature>
<evidence type="ECO:0000313" key="2">
    <source>
        <dbReference type="EMBL" id="KAK5924551.1"/>
    </source>
</evidence>
<dbReference type="Proteomes" id="UP001331515">
    <property type="component" value="Unassembled WGS sequence"/>
</dbReference>
<dbReference type="EMBL" id="JAURVH010001520">
    <property type="protein sequence ID" value="KAK5924551.1"/>
    <property type="molecule type" value="Genomic_DNA"/>
</dbReference>
<reference evidence="2 3" key="1">
    <citation type="journal article" date="2023" name="Mol. Biol. Evol.">
        <title>Genomics of Secondarily Temperate Adaptation in the Only Non-Antarctic Icefish.</title>
        <authorList>
            <person name="Rivera-Colon A.G."/>
            <person name="Rayamajhi N."/>
            <person name="Minhas B.F."/>
            <person name="Madrigal G."/>
            <person name="Bilyk K.T."/>
            <person name="Yoon V."/>
            <person name="Hune M."/>
            <person name="Gregory S."/>
            <person name="Cheng C.H.C."/>
            <person name="Catchen J.M."/>
        </authorList>
    </citation>
    <scope>NUCLEOTIDE SEQUENCE [LARGE SCALE GENOMIC DNA]</scope>
    <source>
        <tissue evidence="2">White muscle</tissue>
    </source>
</reference>
<evidence type="ECO:0000256" key="1">
    <source>
        <dbReference type="SAM" id="MobiDB-lite"/>
    </source>
</evidence>
<dbReference type="AlphaFoldDB" id="A0AAN8DKA9"/>
<gene>
    <name evidence="2" type="ORF">CgunFtcFv8_017156</name>
</gene>
<feature type="region of interest" description="Disordered" evidence="1">
    <location>
        <begin position="67"/>
        <end position="86"/>
    </location>
</feature>
<name>A0AAN8DKA9_CHAGU</name>
<comment type="caution">
    <text evidence="2">The sequence shown here is derived from an EMBL/GenBank/DDBJ whole genome shotgun (WGS) entry which is preliminary data.</text>
</comment>
<protein>
    <submittedName>
        <fullName evidence="2">Uncharacterized protein</fullName>
    </submittedName>
</protein>
<proteinExistence type="predicted"/>
<keyword evidence="3" id="KW-1185">Reference proteome</keyword>
<sequence length="86" mass="9204">MPPPGSGVTHSPLISSGRVPTRGNPYLENSDDAALFPPITRRRCDRYANSMSFLGVATPLIRLQVPGNLAAPEPGRRSSPPGQREP</sequence>
<evidence type="ECO:0000313" key="3">
    <source>
        <dbReference type="Proteomes" id="UP001331515"/>
    </source>
</evidence>